<reference evidence="3" key="1">
    <citation type="submission" date="2016-10" db="EMBL/GenBank/DDBJ databases">
        <authorList>
            <person name="Varghese N."/>
            <person name="Submissions S."/>
        </authorList>
    </citation>
    <scope>NUCLEOTIDE SEQUENCE [LARGE SCALE GENOMIC DNA]</scope>
    <source>
        <strain evidence="3">S9</strain>
    </source>
</reference>
<dbReference type="STRING" id="1601833.SAMN05518684_1219"/>
<gene>
    <name evidence="2" type="ORF">SAMN05518684_1219</name>
</gene>
<dbReference type="Pfam" id="PF08378">
    <property type="entry name" value="NERD"/>
    <property type="match status" value="1"/>
</dbReference>
<protein>
    <submittedName>
        <fullName evidence="2">Nuclease-related domain-containing protein</fullName>
    </submittedName>
</protein>
<dbReference type="AlphaFoldDB" id="A0A1H9WXI0"/>
<accession>A0A1H9WXI0</accession>
<sequence length="337" mass="38827">MLIQPRTIPVKILVLSALLERLSPNHPGRPLYEEELGKRIWGHRGEQSIDYYLDFLKTGSCFILHGLKLSNNGHNFLIDTLVIFPEFTLIVEVKHWSGVLEVQERGDLIKWDGSVKRVYENPVQQAKHQQWQLESWLESRNLTLPPIEHLAVFTNSRLVLENIQHLSPKIIRSNCLLDYIYALKRHYAVSPPPLSNSDLKKVISRIKRNHIKDDFINSPLSQAGLSEGDLKLGVSCPVCQKFSMARVKRTWYCASCGMSSQNAHIKALTDYVLLFGRYAQNKDLQKFLHIEDPRTVRRLLLTLKVNRKGITTNSLFDLLSSEVIKNEIDSLREDRKL</sequence>
<dbReference type="InterPro" id="IPR011528">
    <property type="entry name" value="NERD"/>
</dbReference>
<keyword evidence="3" id="KW-1185">Reference proteome</keyword>
<dbReference type="RefSeq" id="WP_093055413.1">
    <property type="nucleotide sequence ID" value="NZ_FOGT01000021.1"/>
</dbReference>
<feature type="domain" description="NERD" evidence="1">
    <location>
        <begin position="41"/>
        <end position="156"/>
    </location>
</feature>
<evidence type="ECO:0000259" key="1">
    <source>
        <dbReference type="PROSITE" id="PS50965"/>
    </source>
</evidence>
<dbReference type="Proteomes" id="UP000198571">
    <property type="component" value="Unassembled WGS sequence"/>
</dbReference>
<name>A0A1H9WXI0_9BACI</name>
<dbReference type="EMBL" id="FOGT01000021">
    <property type="protein sequence ID" value="SES38555.1"/>
    <property type="molecule type" value="Genomic_DNA"/>
</dbReference>
<proteinExistence type="predicted"/>
<evidence type="ECO:0000313" key="3">
    <source>
        <dbReference type="Proteomes" id="UP000198571"/>
    </source>
</evidence>
<organism evidence="2 3">
    <name type="scientific">Salipaludibacillus aurantiacus</name>
    <dbReference type="NCBI Taxonomy" id="1601833"/>
    <lineage>
        <taxon>Bacteria</taxon>
        <taxon>Bacillati</taxon>
        <taxon>Bacillota</taxon>
        <taxon>Bacilli</taxon>
        <taxon>Bacillales</taxon>
        <taxon>Bacillaceae</taxon>
    </lineage>
</organism>
<dbReference type="PROSITE" id="PS50965">
    <property type="entry name" value="NERD"/>
    <property type="match status" value="1"/>
</dbReference>
<dbReference type="OrthoDB" id="569879at2"/>
<evidence type="ECO:0000313" key="2">
    <source>
        <dbReference type="EMBL" id="SES38555.1"/>
    </source>
</evidence>